<feature type="transmembrane region" description="Helical" evidence="5">
    <location>
        <begin position="173"/>
        <end position="192"/>
    </location>
</feature>
<feature type="transmembrane region" description="Helical" evidence="5">
    <location>
        <begin position="229"/>
        <end position="250"/>
    </location>
</feature>
<evidence type="ECO:0000256" key="4">
    <source>
        <dbReference type="ARBA" id="ARBA00023136"/>
    </source>
</evidence>
<feature type="transmembrane region" description="Helical" evidence="5">
    <location>
        <begin position="44"/>
        <end position="66"/>
    </location>
</feature>
<evidence type="ECO:0000256" key="2">
    <source>
        <dbReference type="ARBA" id="ARBA00022692"/>
    </source>
</evidence>
<feature type="transmembrane region" description="Helical" evidence="5">
    <location>
        <begin position="143"/>
        <end position="161"/>
    </location>
</feature>
<evidence type="ECO:0000313" key="6">
    <source>
        <dbReference type="EMBL" id="GGD88618.1"/>
    </source>
</evidence>
<comment type="caution">
    <text evidence="6">The sequence shown here is derived from an EMBL/GenBank/DDBJ whole genome shotgun (WGS) entry which is preliminary data.</text>
</comment>
<feature type="transmembrane region" description="Helical" evidence="5">
    <location>
        <begin position="256"/>
        <end position="276"/>
    </location>
</feature>
<evidence type="ECO:0000256" key="5">
    <source>
        <dbReference type="SAM" id="Phobius"/>
    </source>
</evidence>
<gene>
    <name evidence="6" type="ORF">GCM10010985_48980</name>
</gene>
<keyword evidence="2 5" id="KW-0812">Transmembrane</keyword>
<name>A0ABQ1RZW9_9BURK</name>
<organism evidence="6 7">
    <name type="scientific">Caballeronia grimmiae</name>
    <dbReference type="NCBI Taxonomy" id="1071679"/>
    <lineage>
        <taxon>Bacteria</taxon>
        <taxon>Pseudomonadati</taxon>
        <taxon>Pseudomonadota</taxon>
        <taxon>Betaproteobacteria</taxon>
        <taxon>Burkholderiales</taxon>
        <taxon>Burkholderiaceae</taxon>
        <taxon>Caballeronia</taxon>
    </lineage>
</organism>
<evidence type="ECO:0000313" key="7">
    <source>
        <dbReference type="Proteomes" id="UP000597138"/>
    </source>
</evidence>
<keyword evidence="7" id="KW-1185">Reference proteome</keyword>
<keyword evidence="4 5" id="KW-0472">Membrane</keyword>
<feature type="transmembrane region" description="Helical" evidence="5">
    <location>
        <begin position="198"/>
        <end position="217"/>
    </location>
</feature>
<dbReference type="EMBL" id="BMEG01000010">
    <property type="protein sequence ID" value="GGD88618.1"/>
    <property type="molecule type" value="Genomic_DNA"/>
</dbReference>
<evidence type="ECO:0000256" key="3">
    <source>
        <dbReference type="ARBA" id="ARBA00022989"/>
    </source>
</evidence>
<dbReference type="Gene3D" id="1.20.1530.20">
    <property type="match status" value="1"/>
</dbReference>
<evidence type="ECO:0000256" key="1">
    <source>
        <dbReference type="ARBA" id="ARBA00004141"/>
    </source>
</evidence>
<dbReference type="Proteomes" id="UP000597138">
    <property type="component" value="Unassembled WGS sequence"/>
</dbReference>
<dbReference type="Pfam" id="PF01758">
    <property type="entry name" value="SBF"/>
    <property type="match status" value="1"/>
</dbReference>
<comment type="subcellular location">
    <subcellularLocation>
        <location evidence="1">Membrane</location>
        <topology evidence="1">Multi-pass membrane protein</topology>
    </subcellularLocation>
</comment>
<dbReference type="InterPro" id="IPR002657">
    <property type="entry name" value="BilAc:Na_symport/Acr3"/>
</dbReference>
<dbReference type="InterPro" id="IPR038770">
    <property type="entry name" value="Na+/solute_symporter_sf"/>
</dbReference>
<proteinExistence type="predicted"/>
<protein>
    <recommendedName>
        <fullName evidence="8">Na+-dependent transporter</fullName>
    </recommendedName>
</protein>
<feature type="transmembrane region" description="Helical" evidence="5">
    <location>
        <begin position="101"/>
        <end position="123"/>
    </location>
</feature>
<dbReference type="RefSeq" id="WP_075583123.1">
    <property type="nucleotide sequence ID" value="NZ_BMEG01000010.1"/>
</dbReference>
<feature type="transmembrane region" description="Helical" evidence="5">
    <location>
        <begin position="12"/>
        <end position="32"/>
    </location>
</feature>
<sequence>MKDAGIVAETVLFLLKLSIAVLIACVGAGTSVSEIGYLWKRPGLMFRSLTAMYLLVPLVACCIVLAAPIDRGVKATLLTLAVSAGAPLLPRRLDKLDSHPYIFSLLMTSSLMAIVAVPLWAAALSAYFDVAVELSLRSVTANIGKTVLLPILLGMGLRFAFPATSERWSNRVMSAAWIVLAVSGILLLILHRDHLAGLTWQGIGALVALMIAGLVIGHILGGPDPNDRAALAIACSARHIGIALVVAAEFVGPRTLVLVVAYFVTSFAVAGVYFALRRRRVASLQ</sequence>
<reference evidence="7" key="1">
    <citation type="journal article" date="2019" name="Int. J. Syst. Evol. Microbiol.">
        <title>The Global Catalogue of Microorganisms (GCM) 10K type strain sequencing project: providing services to taxonomists for standard genome sequencing and annotation.</title>
        <authorList>
            <consortium name="The Broad Institute Genomics Platform"/>
            <consortium name="The Broad Institute Genome Sequencing Center for Infectious Disease"/>
            <person name="Wu L."/>
            <person name="Ma J."/>
        </authorList>
    </citation>
    <scope>NUCLEOTIDE SEQUENCE [LARGE SCALE GENOMIC DNA]</scope>
    <source>
        <strain evidence="7">CGMCC 1.11013</strain>
    </source>
</reference>
<accession>A0ABQ1RZW9</accession>
<evidence type="ECO:0008006" key="8">
    <source>
        <dbReference type="Google" id="ProtNLM"/>
    </source>
</evidence>
<keyword evidence="3 5" id="KW-1133">Transmembrane helix</keyword>